<dbReference type="InterPro" id="IPR001563">
    <property type="entry name" value="Peptidase_S10"/>
</dbReference>
<keyword evidence="2" id="KW-0378">Hydrolase</keyword>
<name>A0A835HVK9_9MAGN</name>
<dbReference type="PANTHER" id="PTHR11802">
    <property type="entry name" value="SERINE PROTEASE FAMILY S10 SERINE CARBOXYPEPTIDASE"/>
    <property type="match status" value="1"/>
</dbReference>
<keyword evidence="2" id="KW-0645">Protease</keyword>
<protein>
    <recommendedName>
        <fullName evidence="2">Carboxypeptidase</fullName>
        <ecNumber evidence="2">3.4.16.-</ecNumber>
    </recommendedName>
</protein>
<proteinExistence type="inferred from homology"/>
<dbReference type="PROSITE" id="PS00131">
    <property type="entry name" value="CARBOXYPEPT_SER_SER"/>
    <property type="match status" value="1"/>
</dbReference>
<evidence type="ECO:0000313" key="3">
    <source>
        <dbReference type="EMBL" id="KAF9604093.1"/>
    </source>
</evidence>
<organism evidence="3 4">
    <name type="scientific">Coptis chinensis</name>
    <dbReference type="NCBI Taxonomy" id="261450"/>
    <lineage>
        <taxon>Eukaryota</taxon>
        <taxon>Viridiplantae</taxon>
        <taxon>Streptophyta</taxon>
        <taxon>Embryophyta</taxon>
        <taxon>Tracheophyta</taxon>
        <taxon>Spermatophyta</taxon>
        <taxon>Magnoliopsida</taxon>
        <taxon>Ranunculales</taxon>
        <taxon>Ranunculaceae</taxon>
        <taxon>Coptidoideae</taxon>
        <taxon>Coptis</taxon>
    </lineage>
</organism>
<sequence>MDIGQGVGLFITAKPSSGHRPAEDNLRFILNWLEEFLKYKYSDLYLIGESYAGHYIPQLATLMLEHNKLPNIAPIKLKAIALGNPLLDLDISINAADYLWSHGAISDETLLLEKTVCNDSRYLREYYHDKLSQECNDIFNKVSDEIGLGIDRNDLLLPKCLSTMIEIFNFCRSLLYQEDNFDMNIIPVVTNLLKNDIPVMRYR</sequence>
<dbReference type="PRINTS" id="PR00724">
    <property type="entry name" value="CRBOXYPTASEC"/>
</dbReference>
<dbReference type="EMBL" id="JADFTS010000005">
    <property type="protein sequence ID" value="KAF9604093.1"/>
    <property type="molecule type" value="Genomic_DNA"/>
</dbReference>
<dbReference type="OrthoDB" id="443318at2759"/>
<evidence type="ECO:0000256" key="1">
    <source>
        <dbReference type="ARBA" id="ARBA00009431"/>
    </source>
</evidence>
<evidence type="ECO:0000313" key="4">
    <source>
        <dbReference type="Proteomes" id="UP000631114"/>
    </source>
</evidence>
<dbReference type="AlphaFoldDB" id="A0A835HVK9"/>
<gene>
    <name evidence="3" type="ORF">IFM89_002768</name>
</gene>
<evidence type="ECO:0000256" key="2">
    <source>
        <dbReference type="RuleBase" id="RU361156"/>
    </source>
</evidence>
<dbReference type="GO" id="GO:0004185">
    <property type="term" value="F:serine-type carboxypeptidase activity"/>
    <property type="evidence" value="ECO:0007669"/>
    <property type="project" value="UniProtKB-UniRule"/>
</dbReference>
<dbReference type="SUPFAM" id="SSF53474">
    <property type="entry name" value="alpha/beta-Hydrolases"/>
    <property type="match status" value="1"/>
</dbReference>
<dbReference type="PANTHER" id="PTHR11802:SF349">
    <property type="entry name" value="SERINE CARBOXYPEPTIDASE-LIKE 46"/>
    <property type="match status" value="1"/>
</dbReference>
<comment type="similarity">
    <text evidence="1 2">Belongs to the peptidase S10 family.</text>
</comment>
<dbReference type="GO" id="GO:0006508">
    <property type="term" value="P:proteolysis"/>
    <property type="evidence" value="ECO:0007669"/>
    <property type="project" value="UniProtKB-KW"/>
</dbReference>
<dbReference type="Pfam" id="PF00450">
    <property type="entry name" value="Peptidase_S10"/>
    <property type="match status" value="1"/>
</dbReference>
<comment type="caution">
    <text evidence="3">The sequence shown here is derived from an EMBL/GenBank/DDBJ whole genome shotgun (WGS) entry which is preliminary data.</text>
</comment>
<keyword evidence="4" id="KW-1185">Reference proteome</keyword>
<dbReference type="Gene3D" id="3.40.50.1820">
    <property type="entry name" value="alpha/beta hydrolase"/>
    <property type="match status" value="1"/>
</dbReference>
<dbReference type="InterPro" id="IPR018202">
    <property type="entry name" value="Ser_caboxypep_ser_AS"/>
</dbReference>
<dbReference type="Proteomes" id="UP000631114">
    <property type="component" value="Unassembled WGS sequence"/>
</dbReference>
<dbReference type="InterPro" id="IPR029058">
    <property type="entry name" value="AB_hydrolase_fold"/>
</dbReference>
<accession>A0A835HVK9</accession>
<reference evidence="3 4" key="1">
    <citation type="submission" date="2020-10" db="EMBL/GenBank/DDBJ databases">
        <title>The Coptis chinensis genome and diversification of protoberbering-type alkaloids.</title>
        <authorList>
            <person name="Wang B."/>
            <person name="Shu S."/>
            <person name="Song C."/>
            <person name="Liu Y."/>
        </authorList>
    </citation>
    <scope>NUCLEOTIDE SEQUENCE [LARGE SCALE GENOMIC DNA]</scope>
    <source>
        <strain evidence="3">HL-2020</strain>
        <tissue evidence="3">Leaf</tissue>
    </source>
</reference>
<dbReference type="GO" id="GO:0005773">
    <property type="term" value="C:vacuole"/>
    <property type="evidence" value="ECO:0007669"/>
    <property type="project" value="TreeGrafter"/>
</dbReference>
<keyword evidence="2" id="KW-0121">Carboxypeptidase</keyword>
<dbReference type="EC" id="3.4.16.-" evidence="2"/>